<name>A0A258D0B7_CAUVI</name>
<dbReference type="EMBL" id="NCDQ01000288">
    <property type="protein sequence ID" value="OYX00762.1"/>
    <property type="molecule type" value="Genomic_DNA"/>
</dbReference>
<proteinExistence type="predicted"/>
<evidence type="ECO:0000313" key="1">
    <source>
        <dbReference type="EMBL" id="OYX00762.1"/>
    </source>
</evidence>
<dbReference type="Proteomes" id="UP000215616">
    <property type="component" value="Unassembled WGS sequence"/>
</dbReference>
<accession>A0A258D0B7</accession>
<reference evidence="1 2" key="1">
    <citation type="submission" date="2017-03" db="EMBL/GenBank/DDBJ databases">
        <title>Lifting the veil on microbial sulfur biogeochemistry in mining wastewaters.</title>
        <authorList>
            <person name="Kantor R.S."/>
            <person name="Colenbrander Nelson T."/>
            <person name="Marshall S."/>
            <person name="Bennett D."/>
            <person name="Apte S."/>
            <person name="Camacho D."/>
            <person name="Thomas B.C."/>
            <person name="Warren L.A."/>
            <person name="Banfield J.F."/>
        </authorList>
    </citation>
    <scope>NUCLEOTIDE SEQUENCE [LARGE SCALE GENOMIC DNA]</scope>
    <source>
        <strain evidence="1">32-67-7</strain>
    </source>
</reference>
<protein>
    <submittedName>
        <fullName evidence="1">Uncharacterized protein</fullName>
    </submittedName>
</protein>
<evidence type="ECO:0000313" key="2">
    <source>
        <dbReference type="Proteomes" id="UP000215616"/>
    </source>
</evidence>
<comment type="caution">
    <text evidence="1">The sequence shown here is derived from an EMBL/GenBank/DDBJ whole genome shotgun (WGS) entry which is preliminary data.</text>
</comment>
<sequence>MAVGVTGFLLYSLHLGQSISERRETTQQIAAAQSQYSKSDSLQSQYEQIRAGDADEAAVDLAFVQLLLSVVGLLGIGFTVRYARLAWVEAGRSADIARDAIIAEGSPYIVADVSLGDREWRDESFGEEAIWFTLRNAGSRIAFITKLHREWRRAPPGHYPDPIDPEQPSEDWKSVSIPIAPGDMSPRILAYPERSPEGKHRPRPGLTGPDEWVFFLGYVEFENANDTLYRSGFCFLFDPKTPDVGLHLALVWDNPEQYNYHRKVT</sequence>
<dbReference type="AlphaFoldDB" id="A0A258D0B7"/>
<organism evidence="1 2">
    <name type="scientific">Caulobacter vibrioides</name>
    <name type="common">Caulobacter crescentus</name>
    <dbReference type="NCBI Taxonomy" id="155892"/>
    <lineage>
        <taxon>Bacteria</taxon>
        <taxon>Pseudomonadati</taxon>
        <taxon>Pseudomonadota</taxon>
        <taxon>Alphaproteobacteria</taxon>
        <taxon>Caulobacterales</taxon>
        <taxon>Caulobacteraceae</taxon>
        <taxon>Caulobacter</taxon>
    </lineage>
</organism>
<gene>
    <name evidence="1" type="ORF">B7Z12_15480</name>
</gene>